<feature type="transmembrane region" description="Helical" evidence="1">
    <location>
        <begin position="203"/>
        <end position="227"/>
    </location>
</feature>
<accession>A0A6A6QHY1</accession>
<protein>
    <submittedName>
        <fullName evidence="2">Uncharacterized protein</fullName>
    </submittedName>
</protein>
<dbReference type="EMBL" id="MU004196">
    <property type="protein sequence ID" value="KAF2491263.1"/>
    <property type="molecule type" value="Genomic_DNA"/>
</dbReference>
<keyword evidence="3" id="KW-1185">Reference proteome</keyword>
<dbReference type="OrthoDB" id="4838853at2759"/>
<keyword evidence="1" id="KW-1133">Transmembrane helix</keyword>
<feature type="transmembrane region" description="Helical" evidence="1">
    <location>
        <begin position="233"/>
        <end position="252"/>
    </location>
</feature>
<dbReference type="PANTHER" id="PTHR42024:SF1">
    <property type="entry name" value="AMINO ACID PERMEASE_ SLC12A DOMAIN-CONTAINING PROTEIN"/>
    <property type="match status" value="1"/>
</dbReference>
<feature type="transmembrane region" description="Helical" evidence="1">
    <location>
        <begin position="20"/>
        <end position="41"/>
    </location>
</feature>
<organism evidence="2 3">
    <name type="scientific">Lophium mytilinum</name>
    <dbReference type="NCBI Taxonomy" id="390894"/>
    <lineage>
        <taxon>Eukaryota</taxon>
        <taxon>Fungi</taxon>
        <taxon>Dikarya</taxon>
        <taxon>Ascomycota</taxon>
        <taxon>Pezizomycotina</taxon>
        <taxon>Dothideomycetes</taxon>
        <taxon>Pleosporomycetidae</taxon>
        <taxon>Mytilinidiales</taxon>
        <taxon>Mytilinidiaceae</taxon>
        <taxon>Lophium</taxon>
    </lineage>
</organism>
<keyword evidence="1" id="KW-0472">Membrane</keyword>
<feature type="transmembrane region" description="Helical" evidence="1">
    <location>
        <begin position="93"/>
        <end position="111"/>
    </location>
</feature>
<gene>
    <name evidence="2" type="ORF">BU16DRAFT_469383</name>
</gene>
<dbReference type="Proteomes" id="UP000799750">
    <property type="component" value="Unassembled WGS sequence"/>
</dbReference>
<keyword evidence="1" id="KW-0812">Transmembrane</keyword>
<evidence type="ECO:0000313" key="2">
    <source>
        <dbReference type="EMBL" id="KAF2491263.1"/>
    </source>
</evidence>
<reference evidence="2" key="1">
    <citation type="journal article" date="2020" name="Stud. Mycol.">
        <title>101 Dothideomycetes genomes: a test case for predicting lifestyles and emergence of pathogens.</title>
        <authorList>
            <person name="Haridas S."/>
            <person name="Albert R."/>
            <person name="Binder M."/>
            <person name="Bloem J."/>
            <person name="Labutti K."/>
            <person name="Salamov A."/>
            <person name="Andreopoulos B."/>
            <person name="Baker S."/>
            <person name="Barry K."/>
            <person name="Bills G."/>
            <person name="Bluhm B."/>
            <person name="Cannon C."/>
            <person name="Castanera R."/>
            <person name="Culley D."/>
            <person name="Daum C."/>
            <person name="Ezra D."/>
            <person name="Gonzalez J."/>
            <person name="Henrissat B."/>
            <person name="Kuo A."/>
            <person name="Liang C."/>
            <person name="Lipzen A."/>
            <person name="Lutzoni F."/>
            <person name="Magnuson J."/>
            <person name="Mondo S."/>
            <person name="Nolan M."/>
            <person name="Ohm R."/>
            <person name="Pangilinan J."/>
            <person name="Park H.-J."/>
            <person name="Ramirez L."/>
            <person name="Alfaro M."/>
            <person name="Sun H."/>
            <person name="Tritt A."/>
            <person name="Yoshinaga Y."/>
            <person name="Zwiers L.-H."/>
            <person name="Turgeon B."/>
            <person name="Goodwin S."/>
            <person name="Spatafora J."/>
            <person name="Crous P."/>
            <person name="Grigoriev I."/>
        </authorList>
    </citation>
    <scope>NUCLEOTIDE SEQUENCE</scope>
    <source>
        <strain evidence="2">CBS 269.34</strain>
    </source>
</reference>
<name>A0A6A6QHY1_9PEZI</name>
<evidence type="ECO:0000313" key="3">
    <source>
        <dbReference type="Proteomes" id="UP000799750"/>
    </source>
</evidence>
<feature type="transmembrane region" description="Helical" evidence="1">
    <location>
        <begin position="131"/>
        <end position="150"/>
    </location>
</feature>
<evidence type="ECO:0000256" key="1">
    <source>
        <dbReference type="SAM" id="Phobius"/>
    </source>
</evidence>
<sequence length="279" mass="31052">MTGPPPLPYNLREHKKSIAIHWSITVSVACVLQIVLFYGLWFGTSIDRHTVFTITQVILGIFAIQGWAVRLWRLLKKNTAATPIGSSRRYLDFFQLSFIGGFVVSTLELVIGSLPERPNVRLMAMPGSSLLFYVGAQLLLVTLLHMGTYSSPVRLSSTARGSVCRPAVYYLIEDVVAVDGGGGVDYREALNVRYEASPMFRRLLLRLSFFWSIGALAMATIVTILVYAINEGVAYGIGWGIPFVWAAVWAIITTKWAQMALAEEERWFRQSAPGRNDSV</sequence>
<dbReference type="PANTHER" id="PTHR42024">
    <property type="entry name" value="AMINO ACID PERMEASE_ SLC12A DOMAIN-CONTAINING PROTEIN"/>
    <property type="match status" value="1"/>
</dbReference>
<dbReference type="AlphaFoldDB" id="A0A6A6QHY1"/>
<feature type="transmembrane region" description="Helical" evidence="1">
    <location>
        <begin position="53"/>
        <end position="72"/>
    </location>
</feature>
<proteinExistence type="predicted"/>